<gene>
    <name evidence="6" type="ORF">UREG_02274</name>
</gene>
<dbReference type="Proteomes" id="UP000002058">
    <property type="component" value="Unassembled WGS sequence"/>
</dbReference>
<name>C4JF52_UNCRE</name>
<feature type="coiled-coil region" evidence="4">
    <location>
        <begin position="151"/>
        <end position="178"/>
    </location>
</feature>
<dbReference type="InParanoid" id="C4JF52"/>
<keyword evidence="4" id="KW-0175">Coiled coil</keyword>
<dbReference type="PANTHER" id="PTHR13375:SF3">
    <property type="entry name" value="THO COMPLEX SUBUNIT 5 HOMOLOG"/>
    <property type="match status" value="1"/>
</dbReference>
<accession>C4JF52</accession>
<reference evidence="7" key="1">
    <citation type="journal article" date="2009" name="Genome Res.">
        <title>Comparative genomic analyses of the human fungal pathogens Coccidioides and their relatives.</title>
        <authorList>
            <person name="Sharpton T.J."/>
            <person name="Stajich J.E."/>
            <person name="Rounsley S.D."/>
            <person name="Gardner M.J."/>
            <person name="Wortman J.R."/>
            <person name="Jordar V.S."/>
            <person name="Maiti R."/>
            <person name="Kodira C.D."/>
            <person name="Neafsey D.E."/>
            <person name="Zeng Q."/>
            <person name="Hung C.-Y."/>
            <person name="McMahan C."/>
            <person name="Muszewska A."/>
            <person name="Grynberg M."/>
            <person name="Mandel M.A."/>
            <person name="Kellner E.M."/>
            <person name="Barker B.M."/>
            <person name="Galgiani J.N."/>
            <person name="Orbach M.J."/>
            <person name="Kirkland T.N."/>
            <person name="Cole G.T."/>
            <person name="Henn M.R."/>
            <person name="Birren B.W."/>
            <person name="Taylor J.W."/>
        </authorList>
    </citation>
    <scope>NUCLEOTIDE SEQUENCE [LARGE SCALE GENOMIC DNA]</scope>
    <source>
        <strain evidence="7">UAMH 1704</strain>
    </source>
</reference>
<dbReference type="EMBL" id="CH476615">
    <property type="protein sequence ID" value="EEP77425.1"/>
    <property type="molecule type" value="Genomic_DNA"/>
</dbReference>
<evidence type="ECO:0000313" key="7">
    <source>
        <dbReference type="Proteomes" id="UP000002058"/>
    </source>
</evidence>
<feature type="region of interest" description="Disordered" evidence="5">
    <location>
        <begin position="218"/>
        <end position="259"/>
    </location>
</feature>
<dbReference type="STRING" id="336963.C4JF52"/>
<dbReference type="Pfam" id="PF09766">
    <property type="entry name" value="FmiP_Thoc5"/>
    <property type="match status" value="1"/>
</dbReference>
<sequence>MAVNEIVTDPLLLPVLEASAETLTQCQNLLACLDPTAVTSPLPQETVLTISKQQKLVFALLSQLRGLNREAILNVRATKQATAEARQEIDRLHLHLQNLYYEQRHLSGEIAACESYDHSYMSLPLIPVEEFLALHPEHANSDANELMIARINHEHAEREKLEQARQELLKRKQALIAENKKRKDDLASLDLDLERFIDAAKPIQKLFEKEYAVGNRKATFPGMEDSKPDSTAIPIPGSDISTSHYSEAPSSLLESRAQE</sequence>
<dbReference type="InterPro" id="IPR019163">
    <property type="entry name" value="THO_Thoc5"/>
</dbReference>
<dbReference type="PANTHER" id="PTHR13375">
    <property type="entry name" value="FMS INTERACTING PROTEIN"/>
    <property type="match status" value="1"/>
</dbReference>
<protein>
    <recommendedName>
        <fullName evidence="8">THO complex subunit 5</fullName>
    </recommendedName>
</protein>
<dbReference type="GO" id="GO:0003729">
    <property type="term" value="F:mRNA binding"/>
    <property type="evidence" value="ECO:0007669"/>
    <property type="project" value="TreeGrafter"/>
</dbReference>
<dbReference type="GO" id="GO:0006406">
    <property type="term" value="P:mRNA export from nucleus"/>
    <property type="evidence" value="ECO:0007669"/>
    <property type="project" value="TreeGrafter"/>
</dbReference>
<keyword evidence="3" id="KW-0539">Nucleus</keyword>
<feature type="compositionally biased region" description="Polar residues" evidence="5">
    <location>
        <begin position="239"/>
        <end position="253"/>
    </location>
</feature>
<dbReference type="GeneID" id="8441553"/>
<evidence type="ECO:0000256" key="5">
    <source>
        <dbReference type="SAM" id="MobiDB-lite"/>
    </source>
</evidence>
<evidence type="ECO:0008006" key="8">
    <source>
        <dbReference type="Google" id="ProtNLM"/>
    </source>
</evidence>
<dbReference type="AlphaFoldDB" id="C4JF52"/>
<dbReference type="RefSeq" id="XP_002542758.1">
    <property type="nucleotide sequence ID" value="XM_002542712.1"/>
</dbReference>
<dbReference type="GO" id="GO:0000445">
    <property type="term" value="C:THO complex part of transcription export complex"/>
    <property type="evidence" value="ECO:0007669"/>
    <property type="project" value="TreeGrafter"/>
</dbReference>
<evidence type="ECO:0000256" key="1">
    <source>
        <dbReference type="ARBA" id="ARBA00004123"/>
    </source>
</evidence>
<evidence type="ECO:0000313" key="6">
    <source>
        <dbReference type="EMBL" id="EEP77425.1"/>
    </source>
</evidence>
<evidence type="ECO:0000256" key="2">
    <source>
        <dbReference type="ARBA" id="ARBA00008044"/>
    </source>
</evidence>
<comment type="similarity">
    <text evidence="2">Belongs to the THOC5 family.</text>
</comment>
<organism evidence="6 7">
    <name type="scientific">Uncinocarpus reesii (strain UAMH 1704)</name>
    <dbReference type="NCBI Taxonomy" id="336963"/>
    <lineage>
        <taxon>Eukaryota</taxon>
        <taxon>Fungi</taxon>
        <taxon>Dikarya</taxon>
        <taxon>Ascomycota</taxon>
        <taxon>Pezizomycotina</taxon>
        <taxon>Eurotiomycetes</taxon>
        <taxon>Eurotiomycetidae</taxon>
        <taxon>Onygenales</taxon>
        <taxon>Onygenaceae</taxon>
        <taxon>Uncinocarpus</taxon>
    </lineage>
</organism>
<evidence type="ECO:0000256" key="3">
    <source>
        <dbReference type="ARBA" id="ARBA00023242"/>
    </source>
</evidence>
<dbReference type="VEuPathDB" id="FungiDB:UREG_02274"/>
<keyword evidence="7" id="KW-1185">Reference proteome</keyword>
<proteinExistence type="inferred from homology"/>
<dbReference type="KEGG" id="ure:UREG_02274"/>
<evidence type="ECO:0000256" key="4">
    <source>
        <dbReference type="SAM" id="Coils"/>
    </source>
</evidence>
<dbReference type="eggNOG" id="KOG2216">
    <property type="taxonomic scope" value="Eukaryota"/>
</dbReference>
<dbReference type="HOGENOM" id="CLU_082754_0_0_1"/>
<comment type="subcellular location">
    <subcellularLocation>
        <location evidence="1">Nucleus</location>
    </subcellularLocation>
</comment>
<dbReference type="OMA" id="HKYMKLP"/>
<dbReference type="OrthoDB" id="20582at2759"/>